<evidence type="ECO:0000313" key="1">
    <source>
        <dbReference type="EMBL" id="KGA16826.1"/>
    </source>
</evidence>
<accession>A0A094QQB5</accession>
<comment type="caution">
    <text evidence="1">The sequence shown here is derived from an EMBL/GenBank/DDBJ whole genome shotgun (WGS) entry which is preliminary data.</text>
</comment>
<name>A0A094QQB5_9ZZZZ</name>
<evidence type="ECO:0008006" key="2">
    <source>
        <dbReference type="Google" id="ProtNLM"/>
    </source>
</evidence>
<dbReference type="EMBL" id="JNSK01000056">
    <property type="protein sequence ID" value="KGA16826.1"/>
    <property type="molecule type" value="Genomic_DNA"/>
</dbReference>
<protein>
    <recommendedName>
        <fullName evidence="2">tRNA adenosine deaminase</fullName>
    </recommendedName>
</protein>
<proteinExistence type="predicted"/>
<dbReference type="NCBIfam" id="TIGR03941">
    <property type="entry name" value="tRNA_deam_assoc"/>
    <property type="match status" value="1"/>
</dbReference>
<sequence>MSGNMGNVSENQDGQPLLNDVDIAVAAWHEDGRWSLALLPDAQDLPQIIERLKSQQTNGGALALLAIDEEFFMIIRVLGSHIKLFLSDISCAVDYDIAAEFIEICDLDMPEEDDEPFPAGDLDIISDLGLHRMELSTLCDDPDLFPDEQLEAIANRLGFGEEFAQLLEL</sequence>
<dbReference type="InterPro" id="IPR023869">
    <property type="entry name" value="tRNA_Adeno_NH3ase_assoc_put"/>
</dbReference>
<dbReference type="AlphaFoldDB" id="A0A094QQB5"/>
<reference evidence="1" key="1">
    <citation type="submission" date="2014-05" db="EMBL/GenBank/DDBJ databases">
        <title>Key roles for freshwater Actinobacteria revealed by deep metagenomic sequencing.</title>
        <authorList>
            <person name="Ghai R."/>
            <person name="Mizuno C.M."/>
            <person name="Picazo A."/>
            <person name="Camacho A."/>
            <person name="Rodriguez-Valera F."/>
        </authorList>
    </citation>
    <scope>NUCLEOTIDE SEQUENCE</scope>
</reference>
<gene>
    <name evidence="1" type="ORF">GM50_13470</name>
</gene>
<organism evidence="1">
    <name type="scientific">freshwater metagenome</name>
    <dbReference type="NCBI Taxonomy" id="449393"/>
    <lineage>
        <taxon>unclassified sequences</taxon>
        <taxon>metagenomes</taxon>
        <taxon>ecological metagenomes</taxon>
    </lineage>
</organism>